<evidence type="ECO:0000256" key="1">
    <source>
        <dbReference type="ARBA" id="ARBA00004141"/>
    </source>
</evidence>
<evidence type="ECO:0000313" key="8">
    <source>
        <dbReference type="EMBL" id="TQV88464.1"/>
    </source>
</evidence>
<dbReference type="GO" id="GO:0009403">
    <property type="term" value="P:toxin biosynthetic process"/>
    <property type="evidence" value="ECO:0007669"/>
    <property type="project" value="InterPro"/>
</dbReference>
<reference evidence="8 9" key="1">
    <citation type="submission" date="2019-07" db="EMBL/GenBank/DDBJ databases">
        <title>Draft genome for Aliikangiella sp. M105.</title>
        <authorList>
            <person name="Wang G."/>
        </authorList>
    </citation>
    <scope>NUCLEOTIDE SEQUENCE [LARGE SCALE GENOMIC DNA]</scope>
    <source>
        <strain evidence="8 9">M105</strain>
    </source>
</reference>
<evidence type="ECO:0000256" key="5">
    <source>
        <dbReference type="SAM" id="MobiDB-lite"/>
    </source>
</evidence>
<keyword evidence="2 6" id="KW-0812">Transmembrane</keyword>
<comment type="subcellular location">
    <subcellularLocation>
        <location evidence="1">Membrane</location>
        <topology evidence="1">Multi-pass membrane protein</topology>
    </subcellularLocation>
</comment>
<proteinExistence type="predicted"/>
<evidence type="ECO:0000256" key="4">
    <source>
        <dbReference type="ARBA" id="ARBA00023136"/>
    </source>
</evidence>
<protein>
    <submittedName>
        <fullName evidence="8">DUF4124 domain-containing protein</fullName>
    </submittedName>
</protein>
<keyword evidence="9" id="KW-1185">Reference proteome</keyword>
<gene>
    <name evidence="8" type="ORF">FLL46_08035</name>
</gene>
<evidence type="ECO:0000256" key="2">
    <source>
        <dbReference type="ARBA" id="ARBA00022692"/>
    </source>
</evidence>
<dbReference type="Pfam" id="PF02674">
    <property type="entry name" value="Colicin_V"/>
    <property type="match status" value="1"/>
</dbReference>
<dbReference type="AlphaFoldDB" id="A0A545UG61"/>
<feature type="transmembrane region" description="Helical" evidence="6">
    <location>
        <begin position="74"/>
        <end position="96"/>
    </location>
</feature>
<comment type="caution">
    <text evidence="8">The sequence shown here is derived from an EMBL/GenBank/DDBJ whole genome shotgun (WGS) entry which is preliminary data.</text>
</comment>
<feature type="region of interest" description="Disordered" evidence="5">
    <location>
        <begin position="331"/>
        <end position="368"/>
    </location>
</feature>
<dbReference type="EMBL" id="VIKS01000004">
    <property type="protein sequence ID" value="TQV88464.1"/>
    <property type="molecule type" value="Genomic_DNA"/>
</dbReference>
<dbReference type="InterPro" id="IPR025392">
    <property type="entry name" value="DUF4124"/>
</dbReference>
<dbReference type="Proteomes" id="UP000315439">
    <property type="component" value="Unassembled WGS sequence"/>
</dbReference>
<dbReference type="GO" id="GO:0016020">
    <property type="term" value="C:membrane"/>
    <property type="evidence" value="ECO:0007669"/>
    <property type="project" value="UniProtKB-SubCell"/>
</dbReference>
<feature type="transmembrane region" description="Helical" evidence="6">
    <location>
        <begin position="33"/>
        <end position="54"/>
    </location>
</feature>
<evidence type="ECO:0000313" key="9">
    <source>
        <dbReference type="Proteomes" id="UP000315439"/>
    </source>
</evidence>
<sequence length="368" mass="41400">MRLIIRQVCLVDISLILFFAIVIIFAFRGYKAGVIVVLSRLISLPAAYVATWLFAKPFGRVLQETTAVEGFMAYMVAGGILFFVVYALLSGLFSLIHKLMTPKESGVSQISSVGGALLNGFIGIIIGVLAVWFFTTMKTLLEVKKGVEKQPTTFEQSVKQITADTMMNLMPGDKSEPSLTSAPAVLLSSPADNIQRFQRISQAGYLQKLFNNYEARRALVAKKPVALMRQSEFQNLVEDPDFIELAKAMKFSSQPQEMQKQMALQITKTWAQVEQVQNDPRFIQLTQDPEVKNMIHSRNVFQMMNSAKIESLFNIISTVEVPEITFTDFESQAQTAQEPKPTKKTTIHRWVDENGKVHYSDKKPEKDQ</sequence>
<accession>A0A545UG61</accession>
<evidence type="ECO:0000259" key="7">
    <source>
        <dbReference type="Pfam" id="PF13511"/>
    </source>
</evidence>
<keyword evidence="4 6" id="KW-0472">Membrane</keyword>
<dbReference type="OrthoDB" id="6386792at2"/>
<feature type="transmembrane region" description="Helical" evidence="6">
    <location>
        <begin position="116"/>
        <end position="135"/>
    </location>
</feature>
<dbReference type="InterPro" id="IPR003825">
    <property type="entry name" value="Colicin-V_CvpA"/>
</dbReference>
<keyword evidence="3 6" id="KW-1133">Transmembrane helix</keyword>
<name>A0A545UG61_9GAMM</name>
<evidence type="ECO:0000256" key="6">
    <source>
        <dbReference type="SAM" id="Phobius"/>
    </source>
</evidence>
<feature type="compositionally biased region" description="Basic and acidic residues" evidence="5">
    <location>
        <begin position="349"/>
        <end position="368"/>
    </location>
</feature>
<evidence type="ECO:0000256" key="3">
    <source>
        <dbReference type="ARBA" id="ARBA00022989"/>
    </source>
</evidence>
<organism evidence="8 9">
    <name type="scientific">Aliikangiella coralliicola</name>
    <dbReference type="NCBI Taxonomy" id="2592383"/>
    <lineage>
        <taxon>Bacteria</taxon>
        <taxon>Pseudomonadati</taxon>
        <taxon>Pseudomonadota</taxon>
        <taxon>Gammaproteobacteria</taxon>
        <taxon>Oceanospirillales</taxon>
        <taxon>Pleioneaceae</taxon>
        <taxon>Aliikangiella</taxon>
    </lineage>
</organism>
<dbReference type="Pfam" id="PF13511">
    <property type="entry name" value="DUF4124"/>
    <property type="match status" value="1"/>
</dbReference>
<feature type="transmembrane region" description="Helical" evidence="6">
    <location>
        <begin position="7"/>
        <end position="27"/>
    </location>
</feature>
<feature type="domain" description="DUF4124" evidence="7">
    <location>
        <begin position="346"/>
        <end position="365"/>
    </location>
</feature>